<proteinExistence type="predicted"/>
<reference evidence="1" key="1">
    <citation type="journal article" date="2020" name="Nature">
        <title>Giant virus diversity and host interactions through global metagenomics.</title>
        <authorList>
            <person name="Schulz F."/>
            <person name="Roux S."/>
            <person name="Paez-Espino D."/>
            <person name="Jungbluth S."/>
            <person name="Walsh D.A."/>
            <person name="Denef V.J."/>
            <person name="McMahon K.D."/>
            <person name="Konstantinidis K.T."/>
            <person name="Eloe-Fadrosh E.A."/>
            <person name="Kyrpides N.C."/>
            <person name="Woyke T."/>
        </authorList>
    </citation>
    <scope>NUCLEOTIDE SEQUENCE</scope>
    <source>
        <strain evidence="1">GVMAG-M-3300023184-86</strain>
    </source>
</reference>
<protein>
    <submittedName>
        <fullName evidence="1">Uncharacterized protein</fullName>
    </submittedName>
</protein>
<dbReference type="EMBL" id="MN740170">
    <property type="protein sequence ID" value="QHT91827.1"/>
    <property type="molecule type" value="Genomic_DNA"/>
</dbReference>
<evidence type="ECO:0000313" key="1">
    <source>
        <dbReference type="EMBL" id="QHT91827.1"/>
    </source>
</evidence>
<accession>A0A6C0IIW4</accession>
<sequence length="210" mass="24247">MNETLPDNNTQINLKTFVLDPLSVIIKLAIIGNKPVGTKILIINNIIYLQEPGPFQALCRVFFKTNKTDLQYMYNPIEIACKQFLSKEFVKTTPRIKNLFVCAQNGIRRLIETYKTNSIICLTLNYFNVIITNHVEQTYNETIFNKDGMTSLYTKELNEQLFNYWAQEKIKVVLDLIAFLTNDKSAASNVKSLENIMETNDIELFKILDC</sequence>
<name>A0A6C0IIW4_9ZZZZ</name>
<organism evidence="1">
    <name type="scientific">viral metagenome</name>
    <dbReference type="NCBI Taxonomy" id="1070528"/>
    <lineage>
        <taxon>unclassified sequences</taxon>
        <taxon>metagenomes</taxon>
        <taxon>organismal metagenomes</taxon>
    </lineage>
</organism>
<dbReference type="AlphaFoldDB" id="A0A6C0IIW4"/>